<organism evidence="1">
    <name type="scientific">bioreactor metagenome</name>
    <dbReference type="NCBI Taxonomy" id="1076179"/>
    <lineage>
        <taxon>unclassified sequences</taxon>
        <taxon>metagenomes</taxon>
        <taxon>ecological metagenomes</taxon>
    </lineage>
</organism>
<evidence type="ECO:0000313" key="1">
    <source>
        <dbReference type="EMBL" id="MPN47918.1"/>
    </source>
</evidence>
<proteinExistence type="predicted"/>
<accession>A0A645I9J0</accession>
<reference evidence="1" key="1">
    <citation type="submission" date="2019-08" db="EMBL/GenBank/DDBJ databases">
        <authorList>
            <person name="Kucharzyk K."/>
            <person name="Murdoch R.W."/>
            <person name="Higgins S."/>
            <person name="Loffler F."/>
        </authorList>
    </citation>
    <scope>NUCLEOTIDE SEQUENCE</scope>
</reference>
<dbReference type="EMBL" id="VSSQ01109790">
    <property type="protein sequence ID" value="MPN47918.1"/>
    <property type="molecule type" value="Genomic_DNA"/>
</dbReference>
<dbReference type="AlphaFoldDB" id="A0A645I9J0"/>
<protein>
    <submittedName>
        <fullName evidence="1">Uncharacterized protein</fullName>
    </submittedName>
</protein>
<gene>
    <name evidence="1" type="ORF">SDC9_195522</name>
</gene>
<comment type="caution">
    <text evidence="1">The sequence shown here is derived from an EMBL/GenBank/DDBJ whole genome shotgun (WGS) entry which is preliminary data.</text>
</comment>
<name>A0A645I9J0_9ZZZZ</name>
<sequence length="48" mass="5262">MHHDVDCTAHGLVFRQGIGQLRIHDGKPAARRIVVGTTFQIPILVGDD</sequence>